<dbReference type="InterPro" id="IPR020026">
    <property type="entry name" value="PseC"/>
</dbReference>
<dbReference type="NCBIfam" id="TIGR03588">
    <property type="entry name" value="PseC"/>
    <property type="match status" value="1"/>
</dbReference>
<dbReference type="GO" id="GO:0000271">
    <property type="term" value="P:polysaccharide biosynthetic process"/>
    <property type="evidence" value="ECO:0007669"/>
    <property type="project" value="TreeGrafter"/>
</dbReference>
<dbReference type="RefSeq" id="WP_003584426.1">
    <property type="nucleotide sequence ID" value="NZ_JH719395.1"/>
</dbReference>
<dbReference type="EMBL" id="JH719395">
    <property type="protein sequence ID" value="EJC82692.1"/>
    <property type="molecule type" value="Genomic_DNA"/>
</dbReference>
<dbReference type="OrthoDB" id="9768668at2"/>
<evidence type="ECO:0000313" key="6">
    <source>
        <dbReference type="Proteomes" id="UP000005732"/>
    </source>
</evidence>
<dbReference type="HOGENOM" id="CLU_033332_0_3_5"/>
<dbReference type="Proteomes" id="UP000005732">
    <property type="component" value="Unassembled WGS sequence"/>
</dbReference>
<evidence type="ECO:0000256" key="2">
    <source>
        <dbReference type="PIRSR" id="PIRSR000390-1"/>
    </source>
</evidence>
<feature type="active site" description="Proton acceptor" evidence="2">
    <location>
        <position position="185"/>
    </location>
</feature>
<sequence length="391" mass="42632">MIPYGRHHIDESDIKAVADLLRDGFLTQGPMVSAFENAVAAYTGSRFAVAVSSATSGLHLAAAVAGAEPGTALVTSPITFVASANAALYNGAAPLFADIDPATVNIDPAKLKQVLAMNSNVKAVMPVHYGGLACDMAEIRRVADGFGVSVIEDAAHALGGNYPDGGRIGNNSFSDMTVFSFHPVKAIAAGEGGMITTNSEDSYKRLLRLRSHGINKLDDPFIYAEDAFEGGEANPWYYEMLEVGYNYRITDIQCALGLSQFKKLDRFISRRRQLAKLYDDAFSDFKNLRPAQPREGRDRSGLHIYVVRIDFEAIGMGRGELMRALRARNIGSQVHYIPVTSQPYYRDLGFKTSDYPNSADFYGQALSIPLYFDLSDDELAMVIEALRELVG</sequence>
<dbReference type="PIRSF" id="PIRSF000390">
    <property type="entry name" value="PLP_StrS"/>
    <property type="match status" value="1"/>
</dbReference>
<feature type="modified residue" description="N6-(pyridoxal phosphate)lysine" evidence="3">
    <location>
        <position position="185"/>
    </location>
</feature>
<dbReference type="InterPro" id="IPR000653">
    <property type="entry name" value="DegT/StrS_aminotransferase"/>
</dbReference>
<comment type="similarity">
    <text evidence="1 4">Belongs to the DegT/DnrJ/EryC1 family.</text>
</comment>
<protein>
    <submittedName>
        <fullName evidence="5">UDP-4-keto-6-deoxy-N-acetylglucosamine 4-aminotransferase</fullName>
    </submittedName>
</protein>
<keyword evidence="3 4" id="KW-0663">Pyridoxal phosphate</keyword>
<dbReference type="Pfam" id="PF01041">
    <property type="entry name" value="DegT_DnrJ_EryC1"/>
    <property type="match status" value="1"/>
</dbReference>
<dbReference type="AlphaFoldDB" id="J0CGT2"/>
<accession>J0CGT2</accession>
<reference evidence="5 6" key="1">
    <citation type="submission" date="2012-02" db="EMBL/GenBank/DDBJ databases">
        <title>Improved High-Quality Draft Sequence of Rhizobium leguminosarum bv. trifolii WSM2297.</title>
        <authorList>
            <consortium name="US DOE Joint Genome Institute"/>
            <person name="Lucas S."/>
            <person name="Han J."/>
            <person name="Lapidus A."/>
            <person name="Cheng J.-F."/>
            <person name="Goodwin L."/>
            <person name="Pitluck S."/>
            <person name="Peters L."/>
            <person name="Ovchinnikova G."/>
            <person name="Zhang X."/>
            <person name="Detter J.C."/>
            <person name="Han C."/>
            <person name="Tapia R."/>
            <person name="Land M."/>
            <person name="Hauser L."/>
            <person name="Kyrpides N."/>
            <person name="Ivanova N."/>
            <person name="Pagani I."/>
            <person name="Brau L."/>
            <person name="Yates R."/>
            <person name="O'Hara G."/>
            <person name="Rui T."/>
            <person name="Howieson J."/>
            <person name="Reeve W."/>
            <person name="Woyke T."/>
        </authorList>
    </citation>
    <scope>NUCLEOTIDE SEQUENCE [LARGE SCALE GENOMIC DNA]</scope>
    <source>
        <strain evidence="5 6">WSM2297</strain>
    </source>
</reference>
<proteinExistence type="inferred from homology"/>
<organism evidence="5 6">
    <name type="scientific">Rhizobium leguminosarum bv. trifolii WSM2297</name>
    <dbReference type="NCBI Taxonomy" id="754762"/>
    <lineage>
        <taxon>Bacteria</taxon>
        <taxon>Pseudomonadati</taxon>
        <taxon>Pseudomonadota</taxon>
        <taxon>Alphaproteobacteria</taxon>
        <taxon>Hyphomicrobiales</taxon>
        <taxon>Rhizobiaceae</taxon>
        <taxon>Rhizobium/Agrobacterium group</taxon>
        <taxon>Rhizobium</taxon>
    </lineage>
</organism>
<dbReference type="InterPro" id="IPR015421">
    <property type="entry name" value="PyrdxlP-dep_Trfase_major"/>
</dbReference>
<dbReference type="GO" id="GO:0008483">
    <property type="term" value="F:transaminase activity"/>
    <property type="evidence" value="ECO:0007669"/>
    <property type="project" value="UniProtKB-KW"/>
</dbReference>
<evidence type="ECO:0000256" key="4">
    <source>
        <dbReference type="RuleBase" id="RU004508"/>
    </source>
</evidence>
<gene>
    <name evidence="5" type="ORF">Rleg4DRAFT_4417</name>
</gene>
<evidence type="ECO:0000256" key="1">
    <source>
        <dbReference type="ARBA" id="ARBA00037999"/>
    </source>
</evidence>
<keyword evidence="5" id="KW-0032">Aminotransferase</keyword>
<dbReference type="Gene3D" id="3.40.640.10">
    <property type="entry name" value="Type I PLP-dependent aspartate aminotransferase-like (Major domain)"/>
    <property type="match status" value="1"/>
</dbReference>
<evidence type="ECO:0000256" key="3">
    <source>
        <dbReference type="PIRSR" id="PIRSR000390-2"/>
    </source>
</evidence>
<dbReference type="SUPFAM" id="SSF53383">
    <property type="entry name" value="PLP-dependent transferases"/>
    <property type="match status" value="1"/>
</dbReference>
<dbReference type="InterPro" id="IPR015422">
    <property type="entry name" value="PyrdxlP-dep_Trfase_small"/>
</dbReference>
<dbReference type="PANTHER" id="PTHR30244">
    <property type="entry name" value="TRANSAMINASE"/>
    <property type="match status" value="1"/>
</dbReference>
<dbReference type="CDD" id="cd00616">
    <property type="entry name" value="AHBA_syn"/>
    <property type="match status" value="1"/>
</dbReference>
<name>J0CGT2_RHILT</name>
<dbReference type="Gene3D" id="3.90.1150.10">
    <property type="entry name" value="Aspartate Aminotransferase, domain 1"/>
    <property type="match status" value="1"/>
</dbReference>
<keyword evidence="5" id="KW-0808">Transferase</keyword>
<evidence type="ECO:0000313" key="5">
    <source>
        <dbReference type="EMBL" id="EJC82692.1"/>
    </source>
</evidence>
<dbReference type="PANTHER" id="PTHR30244:SF34">
    <property type="entry name" value="DTDP-4-AMINO-4,6-DIDEOXYGALACTOSE TRANSAMINASE"/>
    <property type="match status" value="1"/>
</dbReference>
<dbReference type="InterPro" id="IPR015424">
    <property type="entry name" value="PyrdxlP-dep_Trfase"/>
</dbReference>
<dbReference type="GO" id="GO:0030170">
    <property type="term" value="F:pyridoxal phosphate binding"/>
    <property type="evidence" value="ECO:0007669"/>
    <property type="project" value="TreeGrafter"/>
</dbReference>